<proteinExistence type="predicted"/>
<feature type="transmembrane region" description="Helical" evidence="1">
    <location>
        <begin position="185"/>
        <end position="202"/>
    </location>
</feature>
<feature type="transmembrane region" description="Helical" evidence="1">
    <location>
        <begin position="370"/>
        <end position="400"/>
    </location>
</feature>
<sequence length="421" mass="46853">MNGTAHLPAWPFALVFVGYPLWWLLGLSDFIWLAAGGIMFLYLIRFRAVQVPRGFGIWLLFLIWMTCSGIQIDSPDRLFGFIYRFLIYVSVTTIFLYVYNSDALTSRRVLGNLVIFWVFIIIGGYLGLMFPTVVINTPLSYILPKSLMQNELLNQMAIRRLTQYNPDAWFKIDPRPSAPFLYTNNWGAAFSLLLPLVAAYLWKVKGEKKFWFILVALPISFVPAVLTLNRGMFLGLGVALLYAGARFALAGNKKGIGGVLTLGLVALVALQLFPVTRLVEARLESSTSTEDRGNLYVEAFTETLQSPMFGFGAPRPSTTIGAPSVGTQGQFWMVLYSHGFVGVAFFTLAFIVLFFATIRHTNPVVLAGNTVLLVALVEIFYYGMLTTGLVFMFVAAAVALKEPVKNESIKVPIAQEESHQT</sequence>
<dbReference type="KEGG" id="aaq:AOC05_02855"/>
<organism evidence="2 3">
    <name type="scientific">Arthrobacter alpinus</name>
    <dbReference type="NCBI Taxonomy" id="656366"/>
    <lineage>
        <taxon>Bacteria</taxon>
        <taxon>Bacillati</taxon>
        <taxon>Actinomycetota</taxon>
        <taxon>Actinomycetes</taxon>
        <taxon>Micrococcales</taxon>
        <taxon>Micrococcaceae</taxon>
        <taxon>Arthrobacter</taxon>
    </lineage>
</organism>
<protein>
    <recommendedName>
        <fullName evidence="4">Ligase</fullName>
    </recommendedName>
</protein>
<keyword evidence="3" id="KW-1185">Reference proteome</keyword>
<feature type="transmembrane region" description="Helical" evidence="1">
    <location>
        <begin position="232"/>
        <end position="249"/>
    </location>
</feature>
<evidence type="ECO:0000313" key="3">
    <source>
        <dbReference type="Proteomes" id="UP000062833"/>
    </source>
</evidence>
<evidence type="ECO:0008006" key="4">
    <source>
        <dbReference type="Google" id="ProtNLM"/>
    </source>
</evidence>
<evidence type="ECO:0000256" key="1">
    <source>
        <dbReference type="SAM" id="Phobius"/>
    </source>
</evidence>
<feature type="transmembrane region" description="Helical" evidence="1">
    <location>
        <begin position="256"/>
        <end position="273"/>
    </location>
</feature>
<feature type="transmembrane region" description="Helical" evidence="1">
    <location>
        <begin position="335"/>
        <end position="358"/>
    </location>
</feature>
<keyword evidence="1" id="KW-1133">Transmembrane helix</keyword>
<feature type="transmembrane region" description="Helical" evidence="1">
    <location>
        <begin position="110"/>
        <end position="130"/>
    </location>
</feature>
<dbReference type="PATRIC" id="fig|656366.3.peg.632"/>
<reference evidence="2" key="1">
    <citation type="submission" date="2016-03" db="EMBL/GenBank/DDBJ databases">
        <title>Complete genome of Arthrobacter alpinus strain R3.8.</title>
        <authorList>
            <person name="See-Too W.S."/>
            <person name="Chan K.G."/>
        </authorList>
    </citation>
    <scope>NUCLEOTIDE SEQUENCE</scope>
    <source>
        <strain evidence="2">R3.8</strain>
    </source>
</reference>
<accession>A0A0M3UH63</accession>
<feature type="transmembrane region" description="Helical" evidence="1">
    <location>
        <begin position="78"/>
        <end position="98"/>
    </location>
</feature>
<gene>
    <name evidence="2" type="ORF">AOC05_02855</name>
</gene>
<dbReference type="Proteomes" id="UP000062833">
    <property type="component" value="Chromosome"/>
</dbReference>
<feature type="transmembrane region" description="Helical" evidence="1">
    <location>
        <begin position="55"/>
        <end position="72"/>
    </location>
</feature>
<keyword evidence="1" id="KW-0472">Membrane</keyword>
<evidence type="ECO:0000313" key="2">
    <source>
        <dbReference type="EMBL" id="ALE93929.1"/>
    </source>
</evidence>
<feature type="transmembrane region" description="Helical" evidence="1">
    <location>
        <begin position="209"/>
        <end position="226"/>
    </location>
</feature>
<feature type="transmembrane region" description="Helical" evidence="1">
    <location>
        <begin position="20"/>
        <end position="43"/>
    </location>
</feature>
<dbReference type="EMBL" id="CP012677">
    <property type="protein sequence ID" value="ALE93929.1"/>
    <property type="molecule type" value="Genomic_DNA"/>
</dbReference>
<name>A0A0M3UH63_9MICC</name>
<dbReference type="AlphaFoldDB" id="A0A0M3UH63"/>
<keyword evidence="1" id="KW-0812">Transmembrane</keyword>